<evidence type="ECO:0000313" key="2">
    <source>
        <dbReference type="EMBL" id="RPB03199.1"/>
    </source>
</evidence>
<sequence length="70" mass="7915">MGNPGISPTPRHPCFNFTFSHLFYVFFLMFGSVWSLYPSSSPSSCNLRVMVIPSCSIYLSPVHVLCFYVT</sequence>
<dbReference type="EMBL" id="ML120364">
    <property type="protein sequence ID" value="RPB03199.1"/>
    <property type="molecule type" value="Genomic_DNA"/>
</dbReference>
<dbReference type="AlphaFoldDB" id="A0A3N4K1I0"/>
<keyword evidence="1" id="KW-0812">Transmembrane</keyword>
<protein>
    <submittedName>
        <fullName evidence="2">Uncharacterized protein</fullName>
    </submittedName>
</protein>
<keyword evidence="1" id="KW-1133">Transmembrane helix</keyword>
<evidence type="ECO:0000256" key="1">
    <source>
        <dbReference type="SAM" id="Phobius"/>
    </source>
</evidence>
<keyword evidence="3" id="KW-1185">Reference proteome</keyword>
<accession>A0A3N4K1I0</accession>
<feature type="transmembrane region" description="Helical" evidence="1">
    <location>
        <begin position="21"/>
        <end position="37"/>
    </location>
</feature>
<organism evidence="2 3">
    <name type="scientific">Choiromyces venosus 120613-1</name>
    <dbReference type="NCBI Taxonomy" id="1336337"/>
    <lineage>
        <taxon>Eukaryota</taxon>
        <taxon>Fungi</taxon>
        <taxon>Dikarya</taxon>
        <taxon>Ascomycota</taxon>
        <taxon>Pezizomycotina</taxon>
        <taxon>Pezizomycetes</taxon>
        <taxon>Pezizales</taxon>
        <taxon>Tuberaceae</taxon>
        <taxon>Choiromyces</taxon>
    </lineage>
</organism>
<keyword evidence="1" id="KW-0472">Membrane</keyword>
<reference evidence="2 3" key="1">
    <citation type="journal article" date="2018" name="Nat. Ecol. Evol.">
        <title>Pezizomycetes genomes reveal the molecular basis of ectomycorrhizal truffle lifestyle.</title>
        <authorList>
            <person name="Murat C."/>
            <person name="Payen T."/>
            <person name="Noel B."/>
            <person name="Kuo A."/>
            <person name="Morin E."/>
            <person name="Chen J."/>
            <person name="Kohler A."/>
            <person name="Krizsan K."/>
            <person name="Balestrini R."/>
            <person name="Da Silva C."/>
            <person name="Montanini B."/>
            <person name="Hainaut M."/>
            <person name="Levati E."/>
            <person name="Barry K.W."/>
            <person name="Belfiori B."/>
            <person name="Cichocki N."/>
            <person name="Clum A."/>
            <person name="Dockter R.B."/>
            <person name="Fauchery L."/>
            <person name="Guy J."/>
            <person name="Iotti M."/>
            <person name="Le Tacon F."/>
            <person name="Lindquist E.A."/>
            <person name="Lipzen A."/>
            <person name="Malagnac F."/>
            <person name="Mello A."/>
            <person name="Molinier V."/>
            <person name="Miyauchi S."/>
            <person name="Poulain J."/>
            <person name="Riccioni C."/>
            <person name="Rubini A."/>
            <person name="Sitrit Y."/>
            <person name="Splivallo R."/>
            <person name="Traeger S."/>
            <person name="Wang M."/>
            <person name="Zifcakova L."/>
            <person name="Wipf D."/>
            <person name="Zambonelli A."/>
            <person name="Paolocci F."/>
            <person name="Nowrousian M."/>
            <person name="Ottonello S."/>
            <person name="Baldrian P."/>
            <person name="Spatafora J.W."/>
            <person name="Henrissat B."/>
            <person name="Nagy L.G."/>
            <person name="Aury J.M."/>
            <person name="Wincker P."/>
            <person name="Grigoriev I.V."/>
            <person name="Bonfante P."/>
            <person name="Martin F.M."/>
        </authorList>
    </citation>
    <scope>NUCLEOTIDE SEQUENCE [LARGE SCALE GENOMIC DNA]</scope>
    <source>
        <strain evidence="2 3">120613-1</strain>
    </source>
</reference>
<evidence type="ECO:0000313" key="3">
    <source>
        <dbReference type="Proteomes" id="UP000276215"/>
    </source>
</evidence>
<proteinExistence type="predicted"/>
<name>A0A3N4K1I0_9PEZI</name>
<dbReference type="Proteomes" id="UP000276215">
    <property type="component" value="Unassembled WGS sequence"/>
</dbReference>
<gene>
    <name evidence="2" type="ORF">L873DRAFT_288411</name>
</gene>
<feature type="transmembrane region" description="Helical" evidence="1">
    <location>
        <begin position="49"/>
        <end position="69"/>
    </location>
</feature>